<dbReference type="EMBL" id="JDVG02000051">
    <property type="protein sequence ID" value="KFB74371.1"/>
    <property type="molecule type" value="Genomic_DNA"/>
</dbReference>
<evidence type="ECO:0000313" key="1">
    <source>
        <dbReference type="EMBL" id="KFB74371.1"/>
    </source>
</evidence>
<accession>A0A080LZT7</accession>
<comment type="caution">
    <text evidence="1">The sequence shown here is derived from an EMBL/GenBank/DDBJ whole genome shotgun (WGS) entry which is preliminary data.</text>
</comment>
<protein>
    <submittedName>
        <fullName evidence="1">Uncharacterized protein</fullName>
    </submittedName>
</protein>
<organism evidence="1 2">
    <name type="scientific">Candidatus Accumulibacter phosphatis</name>
    <dbReference type="NCBI Taxonomy" id="327160"/>
    <lineage>
        <taxon>Bacteria</taxon>
        <taxon>Pseudomonadati</taxon>
        <taxon>Pseudomonadota</taxon>
        <taxon>Betaproteobacteria</taxon>
        <taxon>Candidatus Accumulibacter</taxon>
    </lineage>
</organism>
<sequence length="321" mass="34796">MRGYFDGEHRQALAEHATRLNRTGAAVYVILNPIDPQLLARYCNRVEIGASSTTTDAQITRRLWLLLDFDPTRPTDTSATDAQLGSAKAAARACWQALQAEGWPDPLATESGNGTHLLYPLDLPNDNESRDLIKGTLAGLAARFDTDQVKLDQSVFNAGRITKLYGTVATKGDHTPLAPWRLSRLVSTPERCAVVTVDQLRAWLPAKPAAQPASYPRGTGRAGGAFDLGDFLPRLGIAFEQDTHEGSERFKLAHCPFNPGTGRAFRSAASARRWPARMATAAASMPCTGSFGAKRPTPPWRPCGLTLPSANRLRSTLARGH</sequence>
<gene>
    <name evidence="1" type="ORF">AW09_000341</name>
</gene>
<dbReference type="Proteomes" id="UP000020077">
    <property type="component" value="Unassembled WGS sequence"/>
</dbReference>
<name>A0A080LZT7_9PROT</name>
<reference evidence="1 2" key="1">
    <citation type="submission" date="2014-02" db="EMBL/GenBank/DDBJ databases">
        <title>Expanding our view of genomic diversity in Candidatus Accumulibacter clades.</title>
        <authorList>
            <person name="Skennerton C.T."/>
            <person name="Barr J.J."/>
            <person name="Slater F.R."/>
            <person name="Bond P.L."/>
            <person name="Tyson G.W."/>
        </authorList>
    </citation>
    <scope>NUCLEOTIDE SEQUENCE [LARGE SCALE GENOMIC DNA]</scope>
    <source>
        <strain evidence="2">BA-91</strain>
    </source>
</reference>
<evidence type="ECO:0000313" key="2">
    <source>
        <dbReference type="Proteomes" id="UP000020077"/>
    </source>
</evidence>
<dbReference type="AlphaFoldDB" id="A0A080LZT7"/>
<proteinExistence type="predicted"/>